<gene>
    <name evidence="2" type="ORF">OBRU01_05968</name>
</gene>
<evidence type="ECO:0000313" key="3">
    <source>
        <dbReference type="Proteomes" id="UP000037510"/>
    </source>
</evidence>
<dbReference type="Proteomes" id="UP000037510">
    <property type="component" value="Unassembled WGS sequence"/>
</dbReference>
<name>A0A0L7LLV6_OPEBR</name>
<keyword evidence="3" id="KW-1185">Reference proteome</keyword>
<evidence type="ECO:0000256" key="1">
    <source>
        <dbReference type="SAM" id="MobiDB-lite"/>
    </source>
</evidence>
<dbReference type="PANTHER" id="PTHR12930:SF0">
    <property type="entry name" value="RING FINGER PROTEIN 113B"/>
    <property type="match status" value="1"/>
</dbReference>
<sequence>MLKSHLRSESVISGTEVEENARNLVLKYYKKQDTAAGNASSGLVRKGPIRAPANLRATVSWRGMSTPPRVGTRGGPTTRYTATMSCPSSASFVGAASQTLSSRTRCYICNAQTSGMFNPAKELEGKMKRAADGDDDDDDF</sequence>
<organism evidence="2 3">
    <name type="scientific">Operophtera brumata</name>
    <name type="common">Winter moth</name>
    <name type="synonym">Phalaena brumata</name>
    <dbReference type="NCBI Taxonomy" id="104452"/>
    <lineage>
        <taxon>Eukaryota</taxon>
        <taxon>Metazoa</taxon>
        <taxon>Ecdysozoa</taxon>
        <taxon>Arthropoda</taxon>
        <taxon>Hexapoda</taxon>
        <taxon>Insecta</taxon>
        <taxon>Pterygota</taxon>
        <taxon>Neoptera</taxon>
        <taxon>Endopterygota</taxon>
        <taxon>Lepidoptera</taxon>
        <taxon>Glossata</taxon>
        <taxon>Ditrysia</taxon>
        <taxon>Geometroidea</taxon>
        <taxon>Geometridae</taxon>
        <taxon>Larentiinae</taxon>
        <taxon>Operophtera</taxon>
    </lineage>
</organism>
<dbReference type="InterPro" id="IPR039971">
    <property type="entry name" value="CWC24-like"/>
</dbReference>
<accession>A0A0L7LLV6</accession>
<reference evidence="2 3" key="1">
    <citation type="journal article" date="2015" name="Genome Biol. Evol.">
        <title>The genome of winter moth (Operophtera brumata) provides a genomic perspective on sexual dimorphism and phenology.</title>
        <authorList>
            <person name="Derks M.F."/>
            <person name="Smit S."/>
            <person name="Salis L."/>
            <person name="Schijlen E."/>
            <person name="Bossers A."/>
            <person name="Mateman C."/>
            <person name="Pijl A.S."/>
            <person name="de Ridder D."/>
            <person name="Groenen M.A."/>
            <person name="Visser M.E."/>
            <person name="Megens H.J."/>
        </authorList>
    </citation>
    <scope>NUCLEOTIDE SEQUENCE [LARGE SCALE GENOMIC DNA]</scope>
    <source>
        <strain evidence="2">WM2013NL</strain>
        <tissue evidence="2">Head and thorax</tissue>
    </source>
</reference>
<dbReference type="STRING" id="104452.A0A0L7LLV6"/>
<dbReference type="AlphaFoldDB" id="A0A0L7LLV6"/>
<dbReference type="PANTHER" id="PTHR12930">
    <property type="entry name" value="ZINC FINGER PROTEIN 183"/>
    <property type="match status" value="1"/>
</dbReference>
<proteinExistence type="predicted"/>
<dbReference type="EMBL" id="JTDY01000650">
    <property type="protein sequence ID" value="KOB76334.1"/>
    <property type="molecule type" value="Genomic_DNA"/>
</dbReference>
<dbReference type="GO" id="GO:0005684">
    <property type="term" value="C:U2-type spliceosomal complex"/>
    <property type="evidence" value="ECO:0007669"/>
    <property type="project" value="TreeGrafter"/>
</dbReference>
<dbReference type="GO" id="GO:0034247">
    <property type="term" value="P:snoRNA splicing"/>
    <property type="evidence" value="ECO:0007669"/>
    <property type="project" value="TreeGrafter"/>
</dbReference>
<feature type="region of interest" description="Disordered" evidence="1">
    <location>
        <begin position="62"/>
        <end position="81"/>
    </location>
</feature>
<evidence type="ECO:0000313" key="2">
    <source>
        <dbReference type="EMBL" id="KOB76334.1"/>
    </source>
</evidence>
<comment type="caution">
    <text evidence="2">The sequence shown here is derived from an EMBL/GenBank/DDBJ whole genome shotgun (WGS) entry which is preliminary data.</text>
</comment>
<protein>
    <submittedName>
        <fullName evidence="2">Uncharacterized protein</fullName>
    </submittedName>
</protein>